<evidence type="ECO:0000256" key="7">
    <source>
        <dbReference type="ARBA" id="ARBA00023242"/>
    </source>
</evidence>
<evidence type="ECO:0000256" key="2">
    <source>
        <dbReference type="ARBA" id="ARBA00022745"/>
    </source>
</evidence>
<feature type="compositionally biased region" description="Polar residues" evidence="9">
    <location>
        <begin position="33"/>
        <end position="42"/>
    </location>
</feature>
<evidence type="ECO:0000256" key="1">
    <source>
        <dbReference type="ARBA" id="ARBA00004123"/>
    </source>
</evidence>
<dbReference type="GO" id="GO:0003677">
    <property type="term" value="F:DNA binding"/>
    <property type="evidence" value="ECO:0007669"/>
    <property type="project" value="UniProtKB-KW"/>
</dbReference>
<dbReference type="Proteomes" id="UP001634007">
    <property type="component" value="Unassembled WGS sequence"/>
</dbReference>
<dbReference type="AlphaFoldDB" id="A0ABD3JF06"/>
<keyword evidence="2" id="KW-0936">Ethylene signaling pathway</keyword>
<dbReference type="SMART" id="SM00380">
    <property type="entry name" value="AP2"/>
    <property type="match status" value="1"/>
</dbReference>
<keyword evidence="5" id="KW-0010">Activator</keyword>
<keyword evidence="3" id="KW-0805">Transcription regulation</keyword>
<evidence type="ECO:0000256" key="3">
    <source>
        <dbReference type="ARBA" id="ARBA00023015"/>
    </source>
</evidence>
<dbReference type="InterPro" id="IPR050913">
    <property type="entry name" value="AP2/ERF_ERF"/>
</dbReference>
<comment type="caution">
    <text evidence="11">The sequence shown here is derived from an EMBL/GenBank/DDBJ whole genome shotgun (WGS) entry which is preliminary data.</text>
</comment>
<dbReference type="EMBL" id="JBJKBG010000008">
    <property type="protein sequence ID" value="KAL3724839.1"/>
    <property type="molecule type" value="Genomic_DNA"/>
</dbReference>
<dbReference type="InterPro" id="IPR001471">
    <property type="entry name" value="AP2/ERF_dom"/>
</dbReference>
<dbReference type="PANTHER" id="PTHR31194">
    <property type="entry name" value="SHN SHINE , DNA BINDING / TRANSCRIPTION FACTOR"/>
    <property type="match status" value="1"/>
</dbReference>
<proteinExistence type="inferred from homology"/>
<evidence type="ECO:0000313" key="12">
    <source>
        <dbReference type="Proteomes" id="UP001634007"/>
    </source>
</evidence>
<evidence type="ECO:0000256" key="6">
    <source>
        <dbReference type="ARBA" id="ARBA00023163"/>
    </source>
</evidence>
<reference evidence="11 12" key="1">
    <citation type="submission" date="2024-11" db="EMBL/GenBank/DDBJ databases">
        <title>Chromosome-level genome assembly of Eucalyptus globulus Labill. provides insights into its genome evolution.</title>
        <authorList>
            <person name="Li X."/>
        </authorList>
    </citation>
    <scope>NUCLEOTIDE SEQUENCE [LARGE SCALE GENOMIC DNA]</scope>
    <source>
        <strain evidence="11">CL2024</strain>
        <tissue evidence="11">Fresh tender leaves</tissue>
    </source>
</reference>
<keyword evidence="6" id="KW-0804">Transcription</keyword>
<feature type="domain" description="AP2/ERF" evidence="10">
    <location>
        <begin position="41"/>
        <end position="96"/>
    </location>
</feature>
<keyword evidence="4" id="KW-0238">DNA-binding</keyword>
<feature type="compositionally biased region" description="Basic residues" evidence="9">
    <location>
        <begin position="17"/>
        <end position="29"/>
    </location>
</feature>
<dbReference type="InterPro" id="IPR036955">
    <property type="entry name" value="AP2/ERF_dom_sf"/>
</dbReference>
<evidence type="ECO:0000256" key="8">
    <source>
        <dbReference type="ARBA" id="ARBA00024343"/>
    </source>
</evidence>
<feature type="region of interest" description="Disordered" evidence="9">
    <location>
        <begin position="1"/>
        <end position="46"/>
    </location>
</feature>
<dbReference type="GO" id="GO:0009873">
    <property type="term" value="P:ethylene-activated signaling pathway"/>
    <property type="evidence" value="ECO:0007669"/>
    <property type="project" value="UniProtKB-KW"/>
</dbReference>
<evidence type="ECO:0000256" key="5">
    <source>
        <dbReference type="ARBA" id="ARBA00023159"/>
    </source>
</evidence>
<feature type="non-terminal residue" evidence="11">
    <location>
        <position position="127"/>
    </location>
</feature>
<comment type="subcellular location">
    <subcellularLocation>
        <location evidence="1">Nucleus</location>
    </subcellularLocation>
</comment>
<dbReference type="CDD" id="cd00018">
    <property type="entry name" value="AP2"/>
    <property type="match status" value="1"/>
</dbReference>
<evidence type="ECO:0000256" key="4">
    <source>
        <dbReference type="ARBA" id="ARBA00023125"/>
    </source>
</evidence>
<gene>
    <name evidence="11" type="ORF">ACJRO7_029929</name>
</gene>
<dbReference type="InterPro" id="IPR016177">
    <property type="entry name" value="DNA-bd_dom_sf"/>
</dbReference>
<comment type="similarity">
    <text evidence="8">Belongs to the AP2/ERF transcription factor family. ERF subfamily.</text>
</comment>
<dbReference type="SUPFAM" id="SSF54171">
    <property type="entry name" value="DNA-binding domain"/>
    <property type="match status" value="1"/>
</dbReference>
<accession>A0ABD3JF06</accession>
<keyword evidence="7" id="KW-0539">Nucleus</keyword>
<name>A0ABD3JF06_EUCGL</name>
<evidence type="ECO:0000313" key="11">
    <source>
        <dbReference type="EMBL" id="KAL3724839.1"/>
    </source>
</evidence>
<dbReference type="PROSITE" id="PS51032">
    <property type="entry name" value="AP2_ERF"/>
    <property type="match status" value="1"/>
</dbReference>
<evidence type="ECO:0000256" key="9">
    <source>
        <dbReference type="SAM" id="MobiDB-lite"/>
    </source>
</evidence>
<evidence type="ECO:0000259" key="10">
    <source>
        <dbReference type="PROSITE" id="PS51032"/>
    </source>
</evidence>
<dbReference type="GO" id="GO:0005634">
    <property type="term" value="C:nucleus"/>
    <property type="evidence" value="ECO:0007669"/>
    <property type="project" value="UniProtKB-SubCell"/>
</dbReference>
<keyword evidence="12" id="KW-1185">Reference proteome</keyword>
<feature type="compositionally biased region" description="Basic and acidic residues" evidence="9">
    <location>
        <begin position="7"/>
        <end position="16"/>
    </location>
</feature>
<dbReference type="PANTHER" id="PTHR31194:SF189">
    <property type="entry name" value="AP2_ERF DOMAIN-CONTAINING PROTEIN"/>
    <property type="match status" value="1"/>
</dbReference>
<protein>
    <recommendedName>
        <fullName evidence="10">AP2/ERF domain-containing protein</fullName>
    </recommendedName>
</protein>
<organism evidence="11 12">
    <name type="scientific">Eucalyptus globulus</name>
    <name type="common">Tasmanian blue gum</name>
    <dbReference type="NCBI Taxonomy" id="34317"/>
    <lineage>
        <taxon>Eukaryota</taxon>
        <taxon>Viridiplantae</taxon>
        <taxon>Streptophyta</taxon>
        <taxon>Embryophyta</taxon>
        <taxon>Tracheophyta</taxon>
        <taxon>Spermatophyta</taxon>
        <taxon>Magnoliopsida</taxon>
        <taxon>eudicotyledons</taxon>
        <taxon>Gunneridae</taxon>
        <taxon>Pentapetalae</taxon>
        <taxon>rosids</taxon>
        <taxon>malvids</taxon>
        <taxon>Myrtales</taxon>
        <taxon>Myrtaceae</taxon>
        <taxon>Myrtoideae</taxon>
        <taxon>Eucalypteae</taxon>
        <taxon>Eucalyptus</taxon>
    </lineage>
</organism>
<sequence length="127" mass="14711">MNPIDMPRSDGHEVTNKRRRPTRCAKKSKIHGDSSSGSQMTFSGVRRTRSGKWIVRIQDKRLRQTFDTYNTAEEATATYDEAARNFWGKEAITNFLIDSPPLTLPSELFDFRCSELFANMDELWLNF</sequence>
<dbReference type="Gene3D" id="3.30.730.10">
    <property type="entry name" value="AP2/ERF domain"/>
    <property type="match status" value="1"/>
</dbReference>